<dbReference type="AlphaFoldDB" id="A0A2A5JLB1"/>
<accession>A0A2A5JLB1</accession>
<feature type="transmembrane region" description="Helical" evidence="2">
    <location>
        <begin position="35"/>
        <end position="57"/>
    </location>
</feature>
<dbReference type="InterPro" id="IPR029063">
    <property type="entry name" value="SAM-dependent_MTases_sf"/>
</dbReference>
<comment type="caution">
    <text evidence="3">The sequence shown here is derived from an EMBL/GenBank/DDBJ whole genome shotgun (WGS) entry which is preliminary data.</text>
</comment>
<feature type="transmembrane region" description="Helical" evidence="2">
    <location>
        <begin position="240"/>
        <end position="258"/>
    </location>
</feature>
<keyword evidence="1" id="KW-0620">Polyamine biosynthesis</keyword>
<name>A0A2A5JLB1_PSEO7</name>
<dbReference type="EMBL" id="NKHF01000091">
    <property type="protein sequence ID" value="PCK30215.1"/>
    <property type="molecule type" value="Genomic_DNA"/>
</dbReference>
<feature type="transmembrane region" description="Helical" evidence="2">
    <location>
        <begin position="270"/>
        <end position="288"/>
    </location>
</feature>
<sequence>MKLPLFLIIIFCSAFLLFQIQPMLSKELLPLFGGSASVWAASMLFFQSILFFGYLYAHQLSKLSLNSQFLIHASLLCTSVFFTFNKDFPVVAESTYPLIRILLILIHQIGLAFFLLASTSVLLQQWFFKTSSRDVPYHWYSLSNLGSLIALISYPFFVEVNFPVYEQKHYWLLAFGGFIILQLVLMISLRNSAFPEPKLNRAMKLDDTPLKNLWLWIALSATSTTMLIATTQMISTNIPPMPFVWILPLIIYLVSYTYSFSSISAYKRTFLLPFLLFAIAAGLMMYFIGSQFNATSQLTMFSLILLICCLVCHGELRTHAPNNESMTLFYVAISLGGALGSVFTALLAPLLFQRITEYPLGLLLVLLLFAWCGSANPTKPLPVKVYISWTTAVVLFIVGYFNLESAFTQYDIASKRSFYGYLAVKDIDIKDINERRLIDGTTVHGSQPLKSEQSSVASYYQEDSGISTSFSYLKRKNALSIGVIGLGAGVLASYTRPSDKMSFYELNPDVYHMASKYFTYLDNAKGKTEVIINDGRVALKNRKEKQSLLFDALIIDAFSSDVIPAHLLTQEAFELYWQNLKQDGLLILHISNNHIDLLPVLQGHSHQFEKGLIQFKSLGKQKASFGSDWIVLTSDLSFLTSFGAHSNKVKSEHIATNPIKWTDQHYSLLPLIKY</sequence>
<keyword evidence="2" id="KW-1133">Transmembrane helix</keyword>
<protein>
    <submittedName>
        <fullName evidence="3">Integral membrane-like protein</fullName>
    </submittedName>
</protein>
<keyword evidence="2" id="KW-0812">Transmembrane</keyword>
<feature type="transmembrane region" description="Helical" evidence="2">
    <location>
        <begin position="97"/>
        <end position="116"/>
    </location>
</feature>
<feature type="transmembrane region" description="Helical" evidence="2">
    <location>
        <begin position="383"/>
        <end position="401"/>
    </location>
</feature>
<feature type="transmembrane region" description="Helical" evidence="2">
    <location>
        <begin position="213"/>
        <end position="234"/>
    </location>
</feature>
<dbReference type="NCBIfam" id="NF037959">
    <property type="entry name" value="MFS_SpdSyn"/>
    <property type="match status" value="1"/>
</dbReference>
<organism evidence="3 4">
    <name type="scientific">Pseudoalteromonas piscicida</name>
    <dbReference type="NCBI Taxonomy" id="43662"/>
    <lineage>
        <taxon>Bacteria</taxon>
        <taxon>Pseudomonadati</taxon>
        <taxon>Pseudomonadota</taxon>
        <taxon>Gammaproteobacteria</taxon>
        <taxon>Alteromonadales</taxon>
        <taxon>Pseudoalteromonadaceae</taxon>
        <taxon>Pseudoalteromonas</taxon>
    </lineage>
</organism>
<evidence type="ECO:0000256" key="1">
    <source>
        <dbReference type="ARBA" id="ARBA00023115"/>
    </source>
</evidence>
<dbReference type="SUPFAM" id="SSF53335">
    <property type="entry name" value="S-adenosyl-L-methionine-dependent methyltransferases"/>
    <property type="match status" value="1"/>
</dbReference>
<keyword evidence="4" id="KW-1185">Reference proteome</keyword>
<dbReference type="Proteomes" id="UP000228621">
    <property type="component" value="Unassembled WGS sequence"/>
</dbReference>
<feature type="transmembrane region" description="Helical" evidence="2">
    <location>
        <begin position="358"/>
        <end position="376"/>
    </location>
</feature>
<feature type="transmembrane region" description="Helical" evidence="2">
    <location>
        <begin position="137"/>
        <end position="157"/>
    </location>
</feature>
<dbReference type="GO" id="GO:0006596">
    <property type="term" value="P:polyamine biosynthetic process"/>
    <property type="evidence" value="ECO:0007669"/>
    <property type="project" value="UniProtKB-KW"/>
</dbReference>
<evidence type="ECO:0000256" key="2">
    <source>
        <dbReference type="SAM" id="Phobius"/>
    </source>
</evidence>
<feature type="transmembrane region" description="Helical" evidence="2">
    <location>
        <begin position="328"/>
        <end position="352"/>
    </location>
</feature>
<evidence type="ECO:0000313" key="4">
    <source>
        <dbReference type="Proteomes" id="UP000228621"/>
    </source>
</evidence>
<dbReference type="Gene3D" id="3.40.50.150">
    <property type="entry name" value="Vaccinia Virus protein VP39"/>
    <property type="match status" value="1"/>
</dbReference>
<feature type="transmembrane region" description="Helical" evidence="2">
    <location>
        <begin position="169"/>
        <end position="192"/>
    </location>
</feature>
<keyword evidence="2" id="KW-0472">Membrane</keyword>
<dbReference type="PANTHER" id="PTHR43317:SF1">
    <property type="entry name" value="THERMOSPERMINE SYNTHASE ACAULIS5"/>
    <property type="match status" value="1"/>
</dbReference>
<gene>
    <name evidence="3" type="ORF">CEX98_18695</name>
</gene>
<feature type="transmembrane region" description="Helical" evidence="2">
    <location>
        <begin position="478"/>
        <end position="495"/>
    </location>
</feature>
<reference evidence="4" key="1">
    <citation type="journal article" date="2019" name="Genome Announc.">
        <title>Draft Genome Sequence of Pseudoalteromonas piscicida Strain 36Y ROTHPW, an Hypersaline Seawater Isolate from the South Coast of Sonora, Mexico.</title>
        <authorList>
            <person name="Sanchez-Diaz R."/>
            <person name="Molina-Garza Z.J."/>
            <person name="Cruz-Suarez L.E."/>
            <person name="Selvin J."/>
            <person name="Kiran G.S."/>
            <person name="Ibarra-Gamez J.C."/>
            <person name="Gomez-Gil B."/>
            <person name="Galaviz-Silva L."/>
        </authorList>
    </citation>
    <scope>NUCLEOTIDE SEQUENCE [LARGE SCALE GENOMIC DNA]</scope>
    <source>
        <strain evidence="4">36Y_RITHPW</strain>
    </source>
</reference>
<dbReference type="OrthoDB" id="9761985at2"/>
<proteinExistence type="predicted"/>
<evidence type="ECO:0000313" key="3">
    <source>
        <dbReference type="EMBL" id="PCK30215.1"/>
    </source>
</evidence>
<feature type="transmembrane region" description="Helical" evidence="2">
    <location>
        <begin position="69"/>
        <end position="85"/>
    </location>
</feature>
<dbReference type="PANTHER" id="PTHR43317">
    <property type="entry name" value="THERMOSPERMINE SYNTHASE ACAULIS5"/>
    <property type="match status" value="1"/>
</dbReference>